<evidence type="ECO:0000256" key="4">
    <source>
        <dbReference type="ARBA" id="ARBA00022723"/>
    </source>
</evidence>
<feature type="binding site" description="covalent" evidence="8">
    <location>
        <position position="134"/>
    </location>
    <ligand>
        <name>heme c</name>
        <dbReference type="ChEBI" id="CHEBI:61717"/>
        <label>2</label>
    </ligand>
</feature>
<evidence type="ECO:0000256" key="2">
    <source>
        <dbReference type="ARBA" id="ARBA00022448"/>
    </source>
</evidence>
<feature type="chain" id="PRO_5017053485" evidence="10">
    <location>
        <begin position="20"/>
        <end position="225"/>
    </location>
</feature>
<protein>
    <submittedName>
        <fullName evidence="12">Cytochrome c4</fullName>
    </submittedName>
</protein>
<dbReference type="Proteomes" id="UP000254572">
    <property type="component" value="Unassembled WGS sequence"/>
</dbReference>
<feature type="binding site" description="axial binding residue" evidence="9">
    <location>
        <position position="138"/>
    </location>
    <ligand>
        <name>heme c</name>
        <dbReference type="ChEBI" id="CHEBI:61717"/>
        <label>2</label>
    </ligand>
    <ligandPart>
        <name>Fe</name>
        <dbReference type="ChEBI" id="CHEBI:18248"/>
    </ligandPart>
</feature>
<comment type="PTM">
    <text evidence="8">Binds 2 heme c groups covalently per subunit.</text>
</comment>
<dbReference type="PROSITE" id="PS51007">
    <property type="entry name" value="CYTC"/>
    <property type="match status" value="2"/>
</dbReference>
<gene>
    <name evidence="12" type="ORF">NCTC13294_02465</name>
</gene>
<dbReference type="AlphaFoldDB" id="A0A381EEU9"/>
<feature type="binding site" description="covalent" evidence="8">
    <location>
        <position position="32"/>
    </location>
    <ligand>
        <name>heme c</name>
        <dbReference type="ChEBI" id="CHEBI:61717"/>
        <label>1</label>
    </ligand>
</feature>
<dbReference type="PANTHER" id="PTHR33751">
    <property type="entry name" value="CBB3-TYPE CYTOCHROME C OXIDASE SUBUNIT FIXP"/>
    <property type="match status" value="1"/>
</dbReference>
<dbReference type="Gene3D" id="1.10.760.10">
    <property type="entry name" value="Cytochrome c-like domain"/>
    <property type="match status" value="2"/>
</dbReference>
<feature type="domain" description="Cytochrome c" evidence="11">
    <location>
        <begin position="113"/>
        <end position="220"/>
    </location>
</feature>
<dbReference type="GO" id="GO:0005506">
    <property type="term" value="F:iron ion binding"/>
    <property type="evidence" value="ECO:0007669"/>
    <property type="project" value="InterPro"/>
</dbReference>
<dbReference type="InterPro" id="IPR036909">
    <property type="entry name" value="Cyt_c-like_dom_sf"/>
</dbReference>
<feature type="binding site" description="covalent" evidence="8">
    <location>
        <position position="35"/>
    </location>
    <ligand>
        <name>heme c</name>
        <dbReference type="ChEBI" id="CHEBI:61717"/>
        <label>1</label>
    </ligand>
</feature>
<dbReference type="GO" id="GO:0020037">
    <property type="term" value="F:heme binding"/>
    <property type="evidence" value="ECO:0007669"/>
    <property type="project" value="InterPro"/>
</dbReference>
<dbReference type="OrthoDB" id="9773456at2"/>
<dbReference type="GO" id="GO:0009055">
    <property type="term" value="F:electron transfer activity"/>
    <property type="evidence" value="ECO:0007669"/>
    <property type="project" value="InterPro"/>
</dbReference>
<feature type="binding site" description="axial binding residue" evidence="9">
    <location>
        <position position="75"/>
    </location>
    <ligand>
        <name>heme c</name>
        <dbReference type="ChEBI" id="CHEBI:61717"/>
        <label>1</label>
    </ligand>
    <ligandPart>
        <name>Fe</name>
        <dbReference type="ChEBI" id="CHEBI:18248"/>
    </ligandPart>
</feature>
<evidence type="ECO:0000256" key="10">
    <source>
        <dbReference type="SAM" id="SignalP"/>
    </source>
</evidence>
<proteinExistence type="predicted"/>
<keyword evidence="7 9" id="KW-0408">Iron</keyword>
<feature type="binding site" description="covalent" evidence="8">
    <location>
        <position position="137"/>
    </location>
    <ligand>
        <name>heme c</name>
        <dbReference type="ChEBI" id="CHEBI:61717"/>
        <label>2</label>
    </ligand>
</feature>
<keyword evidence="6" id="KW-0249">Electron transport</keyword>
<dbReference type="RefSeq" id="WP_115612544.1">
    <property type="nucleotide sequence ID" value="NZ_JBHLZC010000001.1"/>
</dbReference>
<evidence type="ECO:0000256" key="1">
    <source>
        <dbReference type="ARBA" id="ARBA00004418"/>
    </source>
</evidence>
<dbReference type="Pfam" id="PF00034">
    <property type="entry name" value="Cytochrom_C"/>
    <property type="match status" value="1"/>
</dbReference>
<keyword evidence="10" id="KW-0732">Signal</keyword>
<evidence type="ECO:0000256" key="8">
    <source>
        <dbReference type="PIRSR" id="PIRSR000005-1"/>
    </source>
</evidence>
<feature type="binding site" description="axial binding residue" evidence="9">
    <location>
        <position position="197"/>
    </location>
    <ligand>
        <name>heme c</name>
        <dbReference type="ChEBI" id="CHEBI:61717"/>
        <label>2</label>
    </ligand>
    <ligandPart>
        <name>Fe</name>
        <dbReference type="ChEBI" id="CHEBI:18248"/>
    </ligandPart>
</feature>
<dbReference type="InterPro" id="IPR024167">
    <property type="entry name" value="Cytochrome_c4-like"/>
</dbReference>
<name>A0A381EEU9_9GAMM</name>
<organism evidence="12 13">
    <name type="scientific">Cardiobacterium valvarum</name>
    <dbReference type="NCBI Taxonomy" id="194702"/>
    <lineage>
        <taxon>Bacteria</taxon>
        <taxon>Pseudomonadati</taxon>
        <taxon>Pseudomonadota</taxon>
        <taxon>Gammaproteobacteria</taxon>
        <taxon>Cardiobacteriales</taxon>
        <taxon>Cardiobacteriaceae</taxon>
        <taxon>Cardiobacterium</taxon>
    </lineage>
</organism>
<dbReference type="PANTHER" id="PTHR33751:SF9">
    <property type="entry name" value="CYTOCHROME C4"/>
    <property type="match status" value="1"/>
</dbReference>
<feature type="binding site" description="axial binding residue" evidence="9">
    <location>
        <position position="36"/>
    </location>
    <ligand>
        <name>heme c</name>
        <dbReference type="ChEBI" id="CHEBI:61717"/>
        <label>1</label>
    </ligand>
    <ligandPart>
        <name>Fe</name>
        <dbReference type="ChEBI" id="CHEBI:18248"/>
    </ligandPart>
</feature>
<dbReference type="SUPFAM" id="SSF46626">
    <property type="entry name" value="Cytochrome c"/>
    <property type="match status" value="2"/>
</dbReference>
<feature type="signal peptide" evidence="10">
    <location>
        <begin position="1"/>
        <end position="19"/>
    </location>
</feature>
<dbReference type="GO" id="GO:0042597">
    <property type="term" value="C:periplasmic space"/>
    <property type="evidence" value="ECO:0007669"/>
    <property type="project" value="UniProtKB-SubCell"/>
</dbReference>
<keyword evidence="13" id="KW-1185">Reference proteome</keyword>
<dbReference type="PIRSF" id="PIRSF000005">
    <property type="entry name" value="Cytochrome_c4"/>
    <property type="match status" value="1"/>
</dbReference>
<evidence type="ECO:0000256" key="6">
    <source>
        <dbReference type="ARBA" id="ARBA00022982"/>
    </source>
</evidence>
<evidence type="ECO:0000256" key="3">
    <source>
        <dbReference type="ARBA" id="ARBA00022617"/>
    </source>
</evidence>
<sequence>MKKGIVTILTIAVAGWVQAADIKAGEEKAVVCAACHGPGGASSNPEWPILAGQGQKYLEKQLRDFKSGERPSLIMQPQAALLADEDIVNVAAYFAAQTPPPATTEGAGENPEELLALGEALYRGGNLEKSIPACMACHGPAGDGIEPAAFPRVSGQHAKYTRTQLDAFKTSALFDQQASETDPSSLVVRGNDPNGMMRDVAEKLTPKQIEAVARYMQGLHMPETP</sequence>
<evidence type="ECO:0000256" key="5">
    <source>
        <dbReference type="ARBA" id="ARBA00022764"/>
    </source>
</evidence>
<evidence type="ECO:0000259" key="11">
    <source>
        <dbReference type="PROSITE" id="PS51007"/>
    </source>
</evidence>
<evidence type="ECO:0000313" key="12">
    <source>
        <dbReference type="EMBL" id="SUX25506.1"/>
    </source>
</evidence>
<keyword evidence="4 9" id="KW-0479">Metal-binding</keyword>
<keyword evidence="2" id="KW-0813">Transport</keyword>
<keyword evidence="5" id="KW-0574">Periplasm</keyword>
<dbReference type="InterPro" id="IPR009056">
    <property type="entry name" value="Cyt_c-like_dom"/>
</dbReference>
<feature type="domain" description="Cytochrome c" evidence="11">
    <location>
        <begin position="20"/>
        <end position="98"/>
    </location>
</feature>
<dbReference type="EMBL" id="UFUW01000001">
    <property type="protein sequence ID" value="SUX25506.1"/>
    <property type="molecule type" value="Genomic_DNA"/>
</dbReference>
<dbReference type="InterPro" id="IPR050597">
    <property type="entry name" value="Cytochrome_c_Oxidase_Subunit"/>
</dbReference>
<dbReference type="Pfam" id="PF13442">
    <property type="entry name" value="Cytochrome_CBB3"/>
    <property type="match status" value="1"/>
</dbReference>
<comment type="subcellular location">
    <subcellularLocation>
        <location evidence="1">Periplasm</location>
    </subcellularLocation>
</comment>
<accession>A0A381EEU9</accession>
<evidence type="ECO:0000313" key="13">
    <source>
        <dbReference type="Proteomes" id="UP000254572"/>
    </source>
</evidence>
<evidence type="ECO:0000256" key="7">
    <source>
        <dbReference type="ARBA" id="ARBA00023004"/>
    </source>
</evidence>
<keyword evidence="3 8" id="KW-0349">Heme</keyword>
<evidence type="ECO:0000256" key="9">
    <source>
        <dbReference type="PIRSR" id="PIRSR000005-2"/>
    </source>
</evidence>
<reference evidence="12 13" key="1">
    <citation type="submission" date="2018-06" db="EMBL/GenBank/DDBJ databases">
        <authorList>
            <consortium name="Pathogen Informatics"/>
            <person name="Doyle S."/>
        </authorList>
    </citation>
    <scope>NUCLEOTIDE SEQUENCE [LARGE SCALE GENOMIC DNA]</scope>
    <source>
        <strain evidence="12 13">NCTC13294</strain>
    </source>
</reference>